<evidence type="ECO:0000313" key="1">
    <source>
        <dbReference type="EMBL" id="GFH87993.1"/>
    </source>
</evidence>
<name>A0A7J0A6G7_9BACE</name>
<comment type="caution">
    <text evidence="1">The sequence shown here is derived from an EMBL/GenBank/DDBJ whole genome shotgun (WGS) entry which is preliminary data.</text>
</comment>
<proteinExistence type="predicted"/>
<organism evidence="1 2">
    <name type="scientific">Bacteroides acidifaciens</name>
    <dbReference type="NCBI Taxonomy" id="85831"/>
    <lineage>
        <taxon>Bacteria</taxon>
        <taxon>Pseudomonadati</taxon>
        <taxon>Bacteroidota</taxon>
        <taxon>Bacteroidia</taxon>
        <taxon>Bacteroidales</taxon>
        <taxon>Bacteroidaceae</taxon>
        <taxon>Bacteroides</taxon>
    </lineage>
</organism>
<dbReference type="AlphaFoldDB" id="A0A7J0A6G7"/>
<reference evidence="1 2" key="1">
    <citation type="journal article" date="2020" name="Microbiome">
        <title>Single-cell genomics of uncultured bacteria reveals dietary fiber responders in the mouse gut microbiota.</title>
        <authorList>
            <person name="Chijiiwa R."/>
            <person name="Hosokawa M."/>
            <person name="Kogawa M."/>
            <person name="Nishikawa Y."/>
            <person name="Ide K."/>
            <person name="Sakanashi C."/>
            <person name="Takahashi K."/>
            <person name="Takeyama H."/>
        </authorList>
    </citation>
    <scope>NUCLEOTIDE SEQUENCE [LARGE SCALE GENOMIC DNA]</scope>
    <source>
        <strain evidence="1">IMSAGC_001</strain>
    </source>
</reference>
<dbReference type="Proteomes" id="UP000491181">
    <property type="component" value="Unassembled WGS sequence"/>
</dbReference>
<dbReference type="EMBL" id="BLLS01000144">
    <property type="protein sequence ID" value="GFH87993.1"/>
    <property type="molecule type" value="Genomic_DNA"/>
</dbReference>
<accession>A0A7J0A6G7</accession>
<protein>
    <submittedName>
        <fullName evidence="1">Uncharacterized protein</fullName>
    </submittedName>
</protein>
<evidence type="ECO:0000313" key="2">
    <source>
        <dbReference type="Proteomes" id="UP000491181"/>
    </source>
</evidence>
<sequence length="63" mass="6790">MDLADVGNSTSVVCEKRDATLQRTSTKTPFFLSANFAAYPMCRSGKSPVSVYDYTVSIFASVG</sequence>
<gene>
    <name evidence="1" type="ORF">IMSAGC001_03428</name>
</gene>